<keyword evidence="4 7" id="KW-0732">Signal</keyword>
<evidence type="ECO:0000256" key="1">
    <source>
        <dbReference type="ARBA" id="ARBA00004196"/>
    </source>
</evidence>
<dbReference type="PANTHER" id="PTHR43649">
    <property type="entry name" value="ARABINOSE-BINDING PROTEIN-RELATED"/>
    <property type="match status" value="1"/>
</dbReference>
<dbReference type="OrthoDB" id="5580590at2"/>
<dbReference type="InterPro" id="IPR006059">
    <property type="entry name" value="SBP"/>
</dbReference>
<dbReference type="PROSITE" id="PS51257">
    <property type="entry name" value="PROKAR_LIPOPROTEIN"/>
    <property type="match status" value="1"/>
</dbReference>
<comment type="caution">
    <text evidence="8">The sequence shown here is derived from an EMBL/GenBank/DDBJ whole genome shotgun (WGS) entry which is preliminary data.</text>
</comment>
<evidence type="ECO:0000256" key="7">
    <source>
        <dbReference type="SAM" id="SignalP"/>
    </source>
</evidence>
<evidence type="ECO:0000313" key="8">
    <source>
        <dbReference type="EMBL" id="GEK22277.1"/>
    </source>
</evidence>
<evidence type="ECO:0000256" key="5">
    <source>
        <dbReference type="ARBA" id="ARBA00049629"/>
    </source>
</evidence>
<comment type="similarity">
    <text evidence="2">Belongs to the bacterial solute-binding protein 1 family.</text>
</comment>
<dbReference type="Pfam" id="PF01547">
    <property type="entry name" value="SBP_bac_1"/>
    <property type="match status" value="1"/>
</dbReference>
<keyword evidence="3" id="KW-0813">Transport</keyword>
<dbReference type="GO" id="GO:0030313">
    <property type="term" value="C:cell envelope"/>
    <property type="evidence" value="ECO:0007669"/>
    <property type="project" value="UniProtKB-SubCell"/>
</dbReference>
<dbReference type="Gene3D" id="3.40.190.10">
    <property type="entry name" value="Periplasmic binding protein-like II"/>
    <property type="match status" value="2"/>
</dbReference>
<dbReference type="EMBL" id="BJUB01000008">
    <property type="protein sequence ID" value="GEK22277.1"/>
    <property type="molecule type" value="Genomic_DNA"/>
</dbReference>
<reference evidence="8 9" key="1">
    <citation type="submission" date="2019-07" db="EMBL/GenBank/DDBJ databases">
        <title>Whole genome shotgun sequence of Cellulomonas xylanilytica NBRC 101102.</title>
        <authorList>
            <person name="Hosoyama A."/>
            <person name="Uohara A."/>
            <person name="Ohji S."/>
            <person name="Ichikawa N."/>
        </authorList>
    </citation>
    <scope>NUCLEOTIDE SEQUENCE [LARGE SCALE GENOMIC DNA]</scope>
    <source>
        <strain evidence="8 9">NBRC 101102</strain>
    </source>
</reference>
<protein>
    <recommendedName>
        <fullName evidence="6">Probable sugar-binding periplasmic protein</fullName>
    </recommendedName>
</protein>
<evidence type="ECO:0000256" key="4">
    <source>
        <dbReference type="ARBA" id="ARBA00022729"/>
    </source>
</evidence>
<dbReference type="Proteomes" id="UP000321118">
    <property type="component" value="Unassembled WGS sequence"/>
</dbReference>
<name>A0A510V5Y7_9CELL</name>
<dbReference type="PANTHER" id="PTHR43649:SF28">
    <property type="entry name" value="BINDING PROTEIN COMPONENT OF ABC SUGAR TRANSPORTER-RELATED"/>
    <property type="match status" value="1"/>
</dbReference>
<organism evidence="8 9">
    <name type="scientific">Cellulomonas xylanilytica</name>
    <dbReference type="NCBI Taxonomy" id="233583"/>
    <lineage>
        <taxon>Bacteria</taxon>
        <taxon>Bacillati</taxon>
        <taxon>Actinomycetota</taxon>
        <taxon>Actinomycetes</taxon>
        <taxon>Micrococcales</taxon>
        <taxon>Cellulomonadaceae</taxon>
        <taxon>Cellulomonas</taxon>
    </lineage>
</organism>
<keyword evidence="9" id="KW-1185">Reference proteome</keyword>
<gene>
    <name evidence="8" type="ORF">CXY01_27970</name>
</gene>
<proteinExistence type="inferred from homology"/>
<sequence>MRNARKFTAMAAGLAVASLALAACSSGDAGDNESGGTGSSDEVEVFTWWASGSEKLGLDALVGVFDTQNPDVEFINGAVAGGAGSAAKDLLQSRLQANDPPDTFQAHAGAELTDYINAGQVDDVSDLYDEFGLRDTFPADLVERLTVDGKIYSIPSNIHRANVVWANTQLLTDSGLDPAAKYETIDDWFVALDAVKEKTGRTPLSLATTWTQVNLLETILLADLGAEGYNGLWDGSTDWASSEVTDALADFEKLISYTNTDRDGLDWPDATQQVIDGNAAFNVMGDWAVAAFEEAGKKAPADYVYMPVPGTDGVFDFLADSFTLPVGAPHPEGAKAWLKTVGSLEGQVAFNKAKGSIPARNDAKPEDFSEYQQSAMTSFGQDTIVSSLAHGAAAPVAWSNAISDATSKFTTGGGDLAGFQADLVAAAEANAS</sequence>
<evidence type="ECO:0000256" key="3">
    <source>
        <dbReference type="ARBA" id="ARBA00022448"/>
    </source>
</evidence>
<dbReference type="RefSeq" id="WP_146928028.1">
    <property type="nucleotide sequence ID" value="NZ_BJUB01000008.1"/>
</dbReference>
<dbReference type="SUPFAM" id="SSF53850">
    <property type="entry name" value="Periplasmic binding protein-like II"/>
    <property type="match status" value="1"/>
</dbReference>
<comment type="function">
    <text evidence="5">Part of a binding-protein-dependent transport system for a sugar.</text>
</comment>
<evidence type="ECO:0000313" key="9">
    <source>
        <dbReference type="Proteomes" id="UP000321118"/>
    </source>
</evidence>
<dbReference type="InterPro" id="IPR050490">
    <property type="entry name" value="Bact_solute-bd_prot1"/>
</dbReference>
<evidence type="ECO:0000256" key="6">
    <source>
        <dbReference type="ARBA" id="ARBA00049753"/>
    </source>
</evidence>
<accession>A0A510V5Y7</accession>
<dbReference type="AlphaFoldDB" id="A0A510V5Y7"/>
<feature type="signal peptide" evidence="7">
    <location>
        <begin position="1"/>
        <end position="22"/>
    </location>
</feature>
<evidence type="ECO:0000256" key="2">
    <source>
        <dbReference type="ARBA" id="ARBA00008520"/>
    </source>
</evidence>
<comment type="subcellular location">
    <subcellularLocation>
        <location evidence="1">Cell envelope</location>
    </subcellularLocation>
</comment>
<feature type="chain" id="PRO_5021821778" description="Probable sugar-binding periplasmic protein" evidence="7">
    <location>
        <begin position="23"/>
        <end position="432"/>
    </location>
</feature>